<dbReference type="EMBL" id="WSTA01000009">
    <property type="protein sequence ID" value="MWB97598.1"/>
    <property type="molecule type" value="Genomic_DNA"/>
</dbReference>
<protein>
    <submittedName>
        <fullName evidence="2">Alpha/beta fold hydrolase</fullName>
    </submittedName>
</protein>
<sequence length="260" mass="27874">MTTVLLHGLGSDRRQPLGLFGHVVRATRGDDELVLAPEARAHGSSTLVGGPDDFELDRLADEIADDVRRVVAVGGGDPAPVTIMGISMGAAIALRICLRGLLPVERAVFVRPSFDDRSLPRNLRAFPVIGELLAEHGPGGVEAFRRTSVYRRIEAKSPAGARGLLAQFTAPQAVERAVRLIEIPRNRAYDHPAELGAVADRGIRSLVIGAPRDPVHPVKLADVWARSLGADSIVVPARDDGLPAQTAQIREALADWLERS</sequence>
<feature type="domain" description="AB hydrolase-1" evidence="1">
    <location>
        <begin position="4"/>
        <end position="237"/>
    </location>
</feature>
<dbReference type="InterPro" id="IPR000073">
    <property type="entry name" value="AB_hydrolase_1"/>
</dbReference>
<name>A0A6I4NT32_9MICO</name>
<dbReference type="Proteomes" id="UP000438182">
    <property type="component" value="Unassembled WGS sequence"/>
</dbReference>
<organism evidence="2 3">
    <name type="scientific">Agromyces seonyuensis</name>
    <dbReference type="NCBI Taxonomy" id="2662446"/>
    <lineage>
        <taxon>Bacteria</taxon>
        <taxon>Bacillati</taxon>
        <taxon>Actinomycetota</taxon>
        <taxon>Actinomycetes</taxon>
        <taxon>Micrococcales</taxon>
        <taxon>Microbacteriaceae</taxon>
        <taxon>Agromyces</taxon>
    </lineage>
</organism>
<comment type="caution">
    <text evidence="2">The sequence shown here is derived from an EMBL/GenBank/DDBJ whole genome shotgun (WGS) entry which is preliminary data.</text>
</comment>
<reference evidence="2 3" key="1">
    <citation type="submission" date="2019-12" db="EMBL/GenBank/DDBJ databases">
        <authorList>
            <person name="Kim Y.S."/>
        </authorList>
    </citation>
    <scope>NUCLEOTIDE SEQUENCE [LARGE SCALE GENOMIC DNA]</scope>
    <source>
        <strain evidence="2 3">MMS17-SY077</strain>
    </source>
</reference>
<dbReference type="InterPro" id="IPR029058">
    <property type="entry name" value="AB_hydrolase_fold"/>
</dbReference>
<evidence type="ECO:0000259" key="1">
    <source>
        <dbReference type="Pfam" id="PF12697"/>
    </source>
</evidence>
<evidence type="ECO:0000313" key="3">
    <source>
        <dbReference type="Proteomes" id="UP000438182"/>
    </source>
</evidence>
<keyword evidence="2" id="KW-0378">Hydrolase</keyword>
<keyword evidence="3" id="KW-1185">Reference proteome</keyword>
<dbReference type="Pfam" id="PF12697">
    <property type="entry name" value="Abhydrolase_6"/>
    <property type="match status" value="1"/>
</dbReference>
<dbReference type="RefSeq" id="WP_160422946.1">
    <property type="nucleotide sequence ID" value="NZ_WSTA01000009.1"/>
</dbReference>
<evidence type="ECO:0000313" key="2">
    <source>
        <dbReference type="EMBL" id="MWB97598.1"/>
    </source>
</evidence>
<dbReference type="SUPFAM" id="SSF53474">
    <property type="entry name" value="alpha/beta-Hydrolases"/>
    <property type="match status" value="1"/>
</dbReference>
<dbReference type="GO" id="GO:0016787">
    <property type="term" value="F:hydrolase activity"/>
    <property type="evidence" value="ECO:0007669"/>
    <property type="project" value="UniProtKB-KW"/>
</dbReference>
<dbReference type="AlphaFoldDB" id="A0A6I4NT32"/>
<proteinExistence type="predicted"/>
<accession>A0A6I4NT32</accession>
<dbReference type="Gene3D" id="3.40.50.1820">
    <property type="entry name" value="alpha/beta hydrolase"/>
    <property type="match status" value="1"/>
</dbReference>
<gene>
    <name evidence="2" type="ORF">GB864_03375</name>
</gene>